<proteinExistence type="predicted"/>
<reference evidence="2" key="1">
    <citation type="submission" date="2017-02" db="UniProtKB">
        <authorList>
            <consortium name="WormBaseParasite"/>
        </authorList>
    </citation>
    <scope>IDENTIFICATION</scope>
</reference>
<sequence length="74" mass="8758">MKEDYADPDRMRLSLRQLMRLPSIRRESGIISILTATKLILTTTHTSKRKFEHQDRRRIRGTCHHRKTSKLASI</sequence>
<dbReference type="AlphaFoldDB" id="A0A0N5AA65"/>
<protein>
    <submittedName>
        <fullName evidence="2">Uncharacterized protein</fullName>
    </submittedName>
</protein>
<dbReference type="WBParaSite" id="SMUV_0000103201-mRNA-1">
    <property type="protein sequence ID" value="SMUV_0000103201-mRNA-1"/>
    <property type="gene ID" value="SMUV_0000103201"/>
</dbReference>
<organism evidence="1 2">
    <name type="scientific">Syphacia muris</name>
    <dbReference type="NCBI Taxonomy" id="451379"/>
    <lineage>
        <taxon>Eukaryota</taxon>
        <taxon>Metazoa</taxon>
        <taxon>Ecdysozoa</taxon>
        <taxon>Nematoda</taxon>
        <taxon>Chromadorea</taxon>
        <taxon>Rhabditida</taxon>
        <taxon>Spirurina</taxon>
        <taxon>Oxyuridomorpha</taxon>
        <taxon>Oxyuroidea</taxon>
        <taxon>Oxyuridae</taxon>
        <taxon>Syphacia</taxon>
    </lineage>
</organism>
<evidence type="ECO:0000313" key="2">
    <source>
        <dbReference type="WBParaSite" id="SMUV_0000103201-mRNA-1"/>
    </source>
</evidence>
<accession>A0A0N5AA65</accession>
<keyword evidence="1" id="KW-1185">Reference proteome</keyword>
<evidence type="ECO:0000313" key="1">
    <source>
        <dbReference type="Proteomes" id="UP000046393"/>
    </source>
</evidence>
<name>A0A0N5AA65_9BILA</name>
<dbReference type="Proteomes" id="UP000046393">
    <property type="component" value="Unplaced"/>
</dbReference>